<dbReference type="InterPro" id="IPR011992">
    <property type="entry name" value="EF-hand-dom_pair"/>
</dbReference>
<evidence type="ECO:0000313" key="6">
    <source>
        <dbReference type="Proteomes" id="UP000663882"/>
    </source>
</evidence>
<feature type="region of interest" description="Disordered" evidence="3">
    <location>
        <begin position="482"/>
        <end position="531"/>
    </location>
</feature>
<evidence type="ECO:0000313" key="5">
    <source>
        <dbReference type="EMBL" id="CAF0780851.1"/>
    </source>
</evidence>
<dbReference type="GO" id="GO:0048015">
    <property type="term" value="P:phosphatidylinositol-mediated signaling"/>
    <property type="evidence" value="ECO:0007669"/>
    <property type="project" value="TreeGrafter"/>
</dbReference>
<dbReference type="InterPro" id="IPR042531">
    <property type="entry name" value="PLC-beta_C_sf"/>
</dbReference>
<keyword evidence="1" id="KW-0378">Hydrolase</keyword>
<evidence type="ECO:0000256" key="2">
    <source>
        <dbReference type="SAM" id="Coils"/>
    </source>
</evidence>
<dbReference type="EC" id="3.1.4.11" evidence="1"/>
<name>A0A813RAI2_9BILA</name>
<dbReference type="PROSITE" id="PS50008">
    <property type="entry name" value="PIPLC_Y_DOMAIN"/>
    <property type="match status" value="1"/>
</dbReference>
<dbReference type="PROSITE" id="PS50007">
    <property type="entry name" value="PIPLC_X_DOMAIN"/>
    <property type="match status" value="1"/>
</dbReference>
<keyword evidence="2" id="KW-0175">Coiled coil</keyword>
<organism evidence="5 6">
    <name type="scientific">Rotaria sordida</name>
    <dbReference type="NCBI Taxonomy" id="392033"/>
    <lineage>
        <taxon>Eukaryota</taxon>
        <taxon>Metazoa</taxon>
        <taxon>Spiralia</taxon>
        <taxon>Gnathifera</taxon>
        <taxon>Rotifera</taxon>
        <taxon>Eurotatoria</taxon>
        <taxon>Bdelloidea</taxon>
        <taxon>Philodinida</taxon>
        <taxon>Philodinidae</taxon>
        <taxon>Rotaria</taxon>
    </lineage>
</organism>
<dbReference type="InterPro" id="IPR001192">
    <property type="entry name" value="PI-PLC_fam"/>
</dbReference>
<dbReference type="GO" id="GO:0016042">
    <property type="term" value="P:lipid catabolic process"/>
    <property type="evidence" value="ECO:0007669"/>
    <property type="project" value="UniProtKB-KW"/>
</dbReference>
<dbReference type="InterPro" id="IPR035892">
    <property type="entry name" value="C2_domain_sf"/>
</dbReference>
<dbReference type="SUPFAM" id="SSF50729">
    <property type="entry name" value="PH domain-like"/>
    <property type="match status" value="1"/>
</dbReference>
<dbReference type="Pfam" id="PF00387">
    <property type="entry name" value="PI-PLC-Y"/>
    <property type="match status" value="1"/>
</dbReference>
<dbReference type="Pfam" id="PF13676">
    <property type="entry name" value="TIR_2"/>
    <property type="match status" value="1"/>
</dbReference>
<dbReference type="Pfam" id="PF09279">
    <property type="entry name" value="EF-hand_like"/>
    <property type="match status" value="1"/>
</dbReference>
<dbReference type="InterPro" id="IPR017946">
    <property type="entry name" value="PLC-like_Pdiesterase_TIM-brl"/>
</dbReference>
<dbReference type="GO" id="GO:0046488">
    <property type="term" value="P:phosphatidylinositol metabolic process"/>
    <property type="evidence" value="ECO:0007669"/>
    <property type="project" value="TreeGrafter"/>
</dbReference>
<dbReference type="Pfam" id="PF17787">
    <property type="entry name" value="PH_14"/>
    <property type="match status" value="1"/>
</dbReference>
<feature type="compositionally biased region" description="Low complexity" evidence="3">
    <location>
        <begin position="500"/>
        <end position="521"/>
    </location>
</feature>
<dbReference type="EMBL" id="CAJNOO010000065">
    <property type="protein sequence ID" value="CAF0780851.1"/>
    <property type="molecule type" value="Genomic_DNA"/>
</dbReference>
<feature type="coiled-coil region" evidence="2">
    <location>
        <begin position="1076"/>
        <end position="1118"/>
    </location>
</feature>
<dbReference type="GO" id="GO:0051209">
    <property type="term" value="P:release of sequestered calcium ion into cytosol"/>
    <property type="evidence" value="ECO:0007669"/>
    <property type="project" value="TreeGrafter"/>
</dbReference>
<dbReference type="InterPro" id="IPR037862">
    <property type="entry name" value="PLC-beta_PH"/>
</dbReference>
<dbReference type="PRINTS" id="PR00390">
    <property type="entry name" value="PHPHLIPASEC"/>
</dbReference>
<dbReference type="SUPFAM" id="SSF48371">
    <property type="entry name" value="ARM repeat"/>
    <property type="match status" value="1"/>
</dbReference>
<feature type="compositionally biased region" description="Polar residues" evidence="3">
    <location>
        <begin position="577"/>
        <end position="589"/>
    </location>
</feature>
<feature type="compositionally biased region" description="Polar residues" evidence="3">
    <location>
        <begin position="522"/>
        <end position="531"/>
    </location>
</feature>
<feature type="coiled-coil region" evidence="2">
    <location>
        <begin position="1152"/>
        <end position="1198"/>
    </location>
</feature>
<evidence type="ECO:0000259" key="4">
    <source>
        <dbReference type="PROSITE" id="PS50008"/>
    </source>
</evidence>
<evidence type="ECO:0000256" key="3">
    <source>
        <dbReference type="SAM" id="MobiDB-lite"/>
    </source>
</evidence>
<dbReference type="Proteomes" id="UP000663882">
    <property type="component" value="Unassembled WGS sequence"/>
</dbReference>
<feature type="domain" description="PI-PLC Y-box" evidence="4">
    <location>
        <begin position="601"/>
        <end position="716"/>
    </location>
</feature>
<dbReference type="InterPro" id="IPR035897">
    <property type="entry name" value="Toll_tir_struct_dom_sf"/>
</dbReference>
<dbReference type="SUPFAM" id="SSF52200">
    <property type="entry name" value="Toll/Interleukin receptor TIR domain"/>
    <property type="match status" value="1"/>
</dbReference>
<dbReference type="Gene3D" id="1.10.238.10">
    <property type="entry name" value="EF-hand"/>
    <property type="match status" value="1"/>
</dbReference>
<dbReference type="SMART" id="SM00148">
    <property type="entry name" value="PLCXc"/>
    <property type="match status" value="1"/>
</dbReference>
<dbReference type="Gene3D" id="3.20.20.190">
    <property type="entry name" value="Phosphatidylinositol (PI) phosphodiesterase"/>
    <property type="match status" value="1"/>
</dbReference>
<dbReference type="GO" id="GO:0004435">
    <property type="term" value="F:phosphatidylinositol-4,5-bisphosphate phospholipase C activity"/>
    <property type="evidence" value="ECO:0007669"/>
    <property type="project" value="UniProtKB-EC"/>
</dbReference>
<comment type="caution">
    <text evidence="5">The sequence shown here is derived from an EMBL/GenBank/DDBJ whole genome shotgun (WGS) entry which is preliminary data.</text>
</comment>
<dbReference type="Pfam" id="PF00388">
    <property type="entry name" value="PI-PLC-X"/>
    <property type="match status" value="1"/>
</dbReference>
<dbReference type="Gene3D" id="2.60.40.150">
    <property type="entry name" value="C2 domain"/>
    <property type="match status" value="1"/>
</dbReference>
<dbReference type="PANTHER" id="PTHR10336:SF149">
    <property type="entry name" value="1-PHOSPHATIDYLINOSITOL 4,5-BISPHOSPHATE PHOSPHODIESTERASE CLASSES I AND II"/>
    <property type="match status" value="1"/>
</dbReference>
<dbReference type="InterPro" id="IPR015359">
    <property type="entry name" value="PLC_EF-hand-like"/>
</dbReference>
<proteinExistence type="predicted"/>
<feature type="region of interest" description="Disordered" evidence="3">
    <location>
        <begin position="566"/>
        <end position="590"/>
    </location>
</feature>
<dbReference type="InterPro" id="IPR001711">
    <property type="entry name" value="PLipase_C_Pinositol-sp_Y"/>
</dbReference>
<dbReference type="SUPFAM" id="SSF51695">
    <property type="entry name" value="PLC-like phosphodiesterases"/>
    <property type="match status" value="1"/>
</dbReference>
<sequence>MAARSYSVPSLKLNEIPDHLKIGTFALKWPEEIKKSPTPIMVNLSIDAKGFYLICLNKAKKENECFDLALIHDTRTGSQVSLPSGHEYFQKNNIGVLDVSIASKWLTIYYGNTFVASDMRLIHFYFESPSIAEEWAERLFQFGHNQILRHLSSLGCLEKLHSRIINSLIDVNRKTISVRSLIQFLCKNTRDSNKEKTILRALNYLKLPCQVDSTINLDEFTFNNFFRLYMRLMECHEIDKLFESLDRKRQRYLSWENMKVFIQKQNAALNDTYTMDLYEQKAKDLIKKYTEYDGNFKEKGMSNELFLRYLLSFDNLIIDPKKLDLCMDMNKPLAHYFISSSHNTYLTGSQWTGRSSVEMYRQVLLTGCRCIELDVVDSERKNDEPEIKHKNTPVRPVLFIEVIVAIKEYAFKVTPYPLILSIENHCGPKAQAKMAQYFVDVFGEYLITEPLKTHPCEEHYPLPSPHDLKYKILIKNKKLNPNLTSKLNNENNRLLPRKQTTTSTTSSSDQSIDMSTVSSSSKNLCHTTLSDESTKSKETLFEQMSPLENHQQLVNKNPRHCVLIDDGNSSDDGTDISEINSNEYQSSTNDRYRESKATKAMSDLVHYIVPVRFKTFALAEERNRSYEISSFSEEKAYNLIREQAKEFLAYNQRQLCRIYPRGTRLDSSNYNPYIYWPIGCQMCALNYQTLDAAMQLNLGLFSFNNGCGYIEKPSALCQSKSSFDPRIRMNVENVAGYQIYIKVISGQFLCQDREPTFVDIQMYGMYGDANKRNEFLVRAKRWNGFQAIYDDIDIDSNKYSIRFPNVTLPEMAALRFVVSTEDGTLLGQSFIPIAHIRPGYRYVVLRNQMNIPIHSSSLLIFIQINVHIKAEDQDFANKLVEPLKDQTKDLNKSNQDSNNEKNQYNDIFSKMLIRNHSSFPIQQENTSTKRSETTTSSDETNWYQKHLIAASRLHDRKTLCKVLSFNDIISKEVVKRDESIPSKLRRISIDYQKKIEEKEDHFQKCLNLQYDETYVHSDNSNMANNSENKCQITSDSHKQNIEQSLLTLYSKKFTQQEELECESLNEYYDKIEKYIRNDYRRQINQIDNILQEEKSRVNEYVQSQIKRETNDIEKTEKDRNQITMLKQKSSQSNSKAGTLTSRTLEEMHEDVKEQLQINLQTNLDELEKQKAKEIQKCLEKYFNQLDEIKSHLEQLVNNNEDNLRYDNSPSPSSSSSSSHASKMRISASLAAISPYTIIANYTKLSPNTIQYQFPETNENEKYTFIIKEIQNLASAIRVTSCLLLPLIMNEDEDNFLAENTSDVIPILSEMIQIYDKHDVRFHGFSFIELVDGLSKLMVRGRTHAFIDQDLVNLLLNLLENSSQNNDLLECVSNAILNASFDEKVQRFLSSDRAIHIITFAQNNSRSQLVQKNCEAILWTLNCIPHKDCSTISNSSQFQGHIMISYNRSIIAMCLKIRDRLKALRYSVWLDVDNLNGGVLESMARAVEDSSIVLICMNEQYKQNYYCRLEAEYTTELRKPCIPCLMQPRFRPYGWLGIIKGAKIHVDFATLPFEEAFALLIREIETIRRDIMTKNNHNITQDKTNQPFYHQHSVGFTSIDKKNIDNELNSISPSGKENNGAMDWDAGAVKQWLERIGLLHLENALIDIDGKLLFRLHKMKQLAANSYYKFLDKHFDRIQTVRMSDTLKFDYELECLFQ</sequence>
<dbReference type="Gene3D" id="3.40.50.10140">
    <property type="entry name" value="Toll/interleukin-1 receptor homology (TIR) domain"/>
    <property type="match status" value="1"/>
</dbReference>
<comment type="catalytic activity">
    <reaction evidence="1">
        <text>a 1,2-diacyl-sn-glycero-3-phospho-(1D-myo-inositol-4,5-bisphosphate) + H2O = 1D-myo-inositol 1,4,5-trisphosphate + a 1,2-diacyl-sn-glycerol + H(+)</text>
        <dbReference type="Rhea" id="RHEA:33179"/>
        <dbReference type="ChEBI" id="CHEBI:15377"/>
        <dbReference type="ChEBI" id="CHEBI:15378"/>
        <dbReference type="ChEBI" id="CHEBI:17815"/>
        <dbReference type="ChEBI" id="CHEBI:58456"/>
        <dbReference type="ChEBI" id="CHEBI:203600"/>
        <dbReference type="EC" id="3.1.4.11"/>
    </reaction>
</comment>
<protein>
    <recommendedName>
        <fullName evidence="1">Phosphoinositide phospholipase C</fullName>
        <ecNumber evidence="1">3.1.4.11</ecNumber>
    </recommendedName>
</protein>
<dbReference type="PANTHER" id="PTHR10336">
    <property type="entry name" value="PHOSPHOINOSITIDE-SPECIFIC PHOSPHOLIPASE C FAMILY PROTEIN"/>
    <property type="match status" value="1"/>
</dbReference>
<accession>A0A813RAI2</accession>
<dbReference type="SUPFAM" id="SSF49562">
    <property type="entry name" value="C2 domain (Calcium/lipid-binding domain, CaLB)"/>
    <property type="match status" value="1"/>
</dbReference>
<dbReference type="CDD" id="cd00275">
    <property type="entry name" value="C2_PLC_like"/>
    <property type="match status" value="1"/>
</dbReference>
<evidence type="ECO:0000256" key="1">
    <source>
        <dbReference type="RuleBase" id="RU361133"/>
    </source>
</evidence>
<dbReference type="CDD" id="cd08591">
    <property type="entry name" value="PI-PLCc_beta"/>
    <property type="match status" value="1"/>
</dbReference>
<reference evidence="5" key="1">
    <citation type="submission" date="2021-02" db="EMBL/GenBank/DDBJ databases">
        <authorList>
            <person name="Nowell W R."/>
        </authorList>
    </citation>
    <scope>NUCLEOTIDE SEQUENCE</scope>
</reference>
<dbReference type="InterPro" id="IPR000157">
    <property type="entry name" value="TIR_dom"/>
</dbReference>
<dbReference type="SUPFAM" id="SSF47473">
    <property type="entry name" value="EF-hand"/>
    <property type="match status" value="1"/>
</dbReference>
<dbReference type="InterPro" id="IPR016024">
    <property type="entry name" value="ARM-type_fold"/>
</dbReference>
<dbReference type="InterPro" id="IPR000909">
    <property type="entry name" value="PLipase_C_PInositol-sp_X_dom"/>
</dbReference>
<dbReference type="SMART" id="SM00149">
    <property type="entry name" value="PLCYc"/>
    <property type="match status" value="1"/>
</dbReference>
<dbReference type="OrthoDB" id="269822at2759"/>
<dbReference type="GO" id="GO:0005737">
    <property type="term" value="C:cytoplasm"/>
    <property type="evidence" value="ECO:0007669"/>
    <property type="project" value="TreeGrafter"/>
</dbReference>
<keyword evidence="1" id="KW-0442">Lipid degradation</keyword>
<gene>
    <name evidence="5" type="ORF">RFH988_LOCUS2890</name>
</gene>
<keyword evidence="1" id="KW-0443">Lipid metabolism</keyword>
<dbReference type="Gene3D" id="1.20.1230.10">
    <property type="entry name" value="Phospholipase C beta, distal C-terminal domain"/>
    <property type="match status" value="1"/>
</dbReference>
<dbReference type="GO" id="GO:0007186">
    <property type="term" value="P:G protein-coupled receptor signaling pathway"/>
    <property type="evidence" value="ECO:0007669"/>
    <property type="project" value="TreeGrafter"/>
</dbReference>
<dbReference type="Gene3D" id="2.30.29.240">
    <property type="match status" value="1"/>
</dbReference>